<feature type="signal peptide" evidence="1">
    <location>
        <begin position="1"/>
        <end position="23"/>
    </location>
</feature>
<dbReference type="AlphaFoldDB" id="A0A6V7URL6"/>
<gene>
    <name evidence="2" type="ORF">MENT_LOCUS16523</name>
</gene>
<name>A0A6V7URL6_MELEN</name>
<proteinExistence type="predicted"/>
<keyword evidence="1" id="KW-0732">Signal</keyword>
<reference evidence="2 3" key="1">
    <citation type="submission" date="2020-08" db="EMBL/GenBank/DDBJ databases">
        <authorList>
            <person name="Koutsovoulos G."/>
            <person name="Danchin GJ E."/>
        </authorList>
    </citation>
    <scope>NUCLEOTIDE SEQUENCE [LARGE SCALE GENOMIC DNA]</scope>
</reference>
<accession>A0A6V7URL6</accession>
<comment type="caution">
    <text evidence="2">The sequence shown here is derived from an EMBL/GenBank/DDBJ whole genome shotgun (WGS) entry which is preliminary data.</text>
</comment>
<dbReference type="EMBL" id="CAJEWN010000103">
    <property type="protein sequence ID" value="CAD2164349.1"/>
    <property type="molecule type" value="Genomic_DNA"/>
</dbReference>
<organism evidence="2 3">
    <name type="scientific">Meloidogyne enterolobii</name>
    <name type="common">Root-knot nematode worm</name>
    <name type="synonym">Meloidogyne mayaguensis</name>
    <dbReference type="NCBI Taxonomy" id="390850"/>
    <lineage>
        <taxon>Eukaryota</taxon>
        <taxon>Metazoa</taxon>
        <taxon>Ecdysozoa</taxon>
        <taxon>Nematoda</taxon>
        <taxon>Chromadorea</taxon>
        <taxon>Rhabditida</taxon>
        <taxon>Tylenchina</taxon>
        <taxon>Tylenchomorpha</taxon>
        <taxon>Tylenchoidea</taxon>
        <taxon>Meloidogynidae</taxon>
        <taxon>Meloidogyninae</taxon>
        <taxon>Meloidogyne</taxon>
    </lineage>
</organism>
<evidence type="ECO:0000313" key="3">
    <source>
        <dbReference type="Proteomes" id="UP000580250"/>
    </source>
</evidence>
<protein>
    <submittedName>
        <fullName evidence="2">Uncharacterized protein</fullName>
    </submittedName>
</protein>
<feature type="chain" id="PRO_5028217308" evidence="1">
    <location>
        <begin position="24"/>
        <end position="46"/>
    </location>
</feature>
<evidence type="ECO:0000256" key="1">
    <source>
        <dbReference type="SAM" id="SignalP"/>
    </source>
</evidence>
<dbReference type="Proteomes" id="UP000580250">
    <property type="component" value="Unassembled WGS sequence"/>
</dbReference>
<evidence type="ECO:0000313" key="2">
    <source>
        <dbReference type="EMBL" id="CAD2164349.1"/>
    </source>
</evidence>
<sequence length="46" mass="5292">MNFLTLIKSCIFILLIQQNLICAQVLRGLPTFPTYNPPNPFEANHF</sequence>